<gene>
    <name evidence="1" type="ORF">V8G54_021945</name>
</gene>
<keyword evidence="2" id="KW-1185">Reference proteome</keyword>
<dbReference type="Proteomes" id="UP001374535">
    <property type="component" value="Chromosome 6"/>
</dbReference>
<accession>A0AAQ3RXU6</accession>
<organism evidence="1 2">
    <name type="scientific">Vigna mungo</name>
    <name type="common">Black gram</name>
    <name type="synonym">Phaseolus mungo</name>
    <dbReference type="NCBI Taxonomy" id="3915"/>
    <lineage>
        <taxon>Eukaryota</taxon>
        <taxon>Viridiplantae</taxon>
        <taxon>Streptophyta</taxon>
        <taxon>Embryophyta</taxon>
        <taxon>Tracheophyta</taxon>
        <taxon>Spermatophyta</taxon>
        <taxon>Magnoliopsida</taxon>
        <taxon>eudicotyledons</taxon>
        <taxon>Gunneridae</taxon>
        <taxon>Pentapetalae</taxon>
        <taxon>rosids</taxon>
        <taxon>fabids</taxon>
        <taxon>Fabales</taxon>
        <taxon>Fabaceae</taxon>
        <taxon>Papilionoideae</taxon>
        <taxon>50 kb inversion clade</taxon>
        <taxon>NPAAA clade</taxon>
        <taxon>indigoferoid/millettioid clade</taxon>
        <taxon>Phaseoleae</taxon>
        <taxon>Vigna</taxon>
    </lineage>
</organism>
<dbReference type="AlphaFoldDB" id="A0AAQ3RXU6"/>
<sequence>MGPVVVRSDKTARTIVKVEDHNELLFIKAPKNKSDRFDKRKKIAEAVEVGLGVGASVAQVAEMTAEDDGLRRRWSETVAGDGGRRRRQETVPTMVAGDGDQRRCRGGCRRRQWPETVAGDGGRRWWTAGKGQLGTSGNGQCKTGIRDCPLKYKGIATCGNGDKVKKDQKICSDTMKEFMMEMKTNLSISKDILRDTKEIKDLLQEIKKGKRDVKTGFDSRKDILQDIKELCYRNFWALYEWSLDNEPDVSSSNLGGTYSYHWGSPEFSKPPGAGFLRRDLKKSKKFSKCGENSGNLEEKKEERLQDLKKSKKLSKGGRVLTDGYQERRRIKVQNITSREKLGLASISMEENAMINYEGNDKVDKNKEPEAEDESHELSTKKKFRLNLKSYLYKKLIANILPSEIYEDALVGVTYKHTATLTHVEAGECVAALIPTSIPMKDETEPLNLASGSITDEDYQHLLTVDETNAKESDLIIGFEGILEIEPNSMSIAELQDEELKAAKPEQIEVGKTFVEAMKQDLMERDEALQQLKFPEYNLEDKVIPAKESIVRACK</sequence>
<evidence type="ECO:0000313" key="2">
    <source>
        <dbReference type="Proteomes" id="UP001374535"/>
    </source>
</evidence>
<reference evidence="1 2" key="1">
    <citation type="journal article" date="2023" name="Life. Sci Alliance">
        <title>Evolutionary insights into 3D genome organization and epigenetic landscape of Vigna mungo.</title>
        <authorList>
            <person name="Junaid A."/>
            <person name="Singh B."/>
            <person name="Bhatia S."/>
        </authorList>
    </citation>
    <scope>NUCLEOTIDE SEQUENCE [LARGE SCALE GENOMIC DNA]</scope>
    <source>
        <strain evidence="1">Urdbean</strain>
    </source>
</reference>
<dbReference type="EMBL" id="CP144695">
    <property type="protein sequence ID" value="WVZ08599.1"/>
    <property type="molecule type" value="Genomic_DNA"/>
</dbReference>
<proteinExistence type="predicted"/>
<protein>
    <submittedName>
        <fullName evidence="1">Uncharacterized protein</fullName>
    </submittedName>
</protein>
<name>A0AAQ3RXU6_VIGMU</name>
<evidence type="ECO:0000313" key="1">
    <source>
        <dbReference type="EMBL" id="WVZ08599.1"/>
    </source>
</evidence>